<dbReference type="Proteomes" id="UP001174909">
    <property type="component" value="Unassembled WGS sequence"/>
</dbReference>
<reference evidence="1" key="1">
    <citation type="submission" date="2023-03" db="EMBL/GenBank/DDBJ databases">
        <authorList>
            <person name="Steffen K."/>
            <person name="Cardenas P."/>
        </authorList>
    </citation>
    <scope>NUCLEOTIDE SEQUENCE</scope>
</reference>
<name>A0AA35TVN2_GEOBA</name>
<accession>A0AA35TVN2</accession>
<sequence>MAITYDFIVYSSRISETEWTLGMKAVHGEVPLDIVIPDEYGSSDPENPEVVGVLTAEGLERESPDGWNSTDTSGS</sequence>
<evidence type="ECO:0000313" key="2">
    <source>
        <dbReference type="Proteomes" id="UP001174909"/>
    </source>
</evidence>
<protein>
    <submittedName>
        <fullName evidence="1">Uncharacterized protein</fullName>
    </submittedName>
</protein>
<organism evidence="1 2">
    <name type="scientific">Geodia barretti</name>
    <name type="common">Barrett's horny sponge</name>
    <dbReference type="NCBI Taxonomy" id="519541"/>
    <lineage>
        <taxon>Eukaryota</taxon>
        <taxon>Metazoa</taxon>
        <taxon>Porifera</taxon>
        <taxon>Demospongiae</taxon>
        <taxon>Heteroscleromorpha</taxon>
        <taxon>Tetractinellida</taxon>
        <taxon>Astrophorina</taxon>
        <taxon>Geodiidae</taxon>
        <taxon>Geodia</taxon>
    </lineage>
</organism>
<comment type="caution">
    <text evidence="1">The sequence shown here is derived from an EMBL/GenBank/DDBJ whole genome shotgun (WGS) entry which is preliminary data.</text>
</comment>
<dbReference type="AlphaFoldDB" id="A0AA35TVN2"/>
<gene>
    <name evidence="1" type="ORF">GBAR_LOCUS30043</name>
</gene>
<keyword evidence="2" id="KW-1185">Reference proteome</keyword>
<proteinExistence type="predicted"/>
<dbReference type="EMBL" id="CASHTH010004237">
    <property type="protein sequence ID" value="CAI8055049.1"/>
    <property type="molecule type" value="Genomic_DNA"/>
</dbReference>
<evidence type="ECO:0000313" key="1">
    <source>
        <dbReference type="EMBL" id="CAI8055049.1"/>
    </source>
</evidence>